<name>A0A5C6A4U5_9BACT</name>
<sequence length="198" mass="21712">MLWGMPDSPHPPQPTSVPQERTVAVVWPSIAAGAWGQWLGRLYGNRLGVRIAGVPLLLGWLIAIVTAPLAALLYLARKAPRKPLVLFGPVNADGLRYRLTTKRLLIENPFEKDASPVAQLAIDDFDAVEIDVLPGQAWYHAGDVVFLKEGKERLRLAGTPRPEPFVHTVLNTQQACRLRRPETKAKAGDGKPQPNVAV</sequence>
<feature type="region of interest" description="Disordered" evidence="1">
    <location>
        <begin position="178"/>
        <end position="198"/>
    </location>
</feature>
<organism evidence="3 4">
    <name type="scientific">Botrimarina colliarenosi</name>
    <dbReference type="NCBI Taxonomy" id="2528001"/>
    <lineage>
        <taxon>Bacteria</taxon>
        <taxon>Pseudomonadati</taxon>
        <taxon>Planctomycetota</taxon>
        <taxon>Planctomycetia</taxon>
        <taxon>Pirellulales</taxon>
        <taxon>Lacipirellulaceae</taxon>
        <taxon>Botrimarina</taxon>
    </lineage>
</organism>
<proteinExistence type="predicted"/>
<dbReference type="AlphaFoldDB" id="A0A5C6A4U5"/>
<dbReference type="EMBL" id="SJPR01000008">
    <property type="protein sequence ID" value="TWT93413.1"/>
    <property type="molecule type" value="Genomic_DNA"/>
</dbReference>
<evidence type="ECO:0000313" key="3">
    <source>
        <dbReference type="EMBL" id="TWT93413.1"/>
    </source>
</evidence>
<dbReference type="Proteomes" id="UP000317421">
    <property type="component" value="Unassembled WGS sequence"/>
</dbReference>
<protein>
    <submittedName>
        <fullName evidence="3">Uncharacterized protein</fullName>
    </submittedName>
</protein>
<feature type="compositionally biased region" description="Basic and acidic residues" evidence="1">
    <location>
        <begin position="179"/>
        <end position="189"/>
    </location>
</feature>
<keyword evidence="2" id="KW-0812">Transmembrane</keyword>
<evidence type="ECO:0000313" key="4">
    <source>
        <dbReference type="Proteomes" id="UP000317421"/>
    </source>
</evidence>
<evidence type="ECO:0000256" key="2">
    <source>
        <dbReference type="SAM" id="Phobius"/>
    </source>
</evidence>
<keyword evidence="2" id="KW-0472">Membrane</keyword>
<keyword evidence="2" id="KW-1133">Transmembrane helix</keyword>
<accession>A0A5C6A4U5</accession>
<gene>
    <name evidence="3" type="ORF">Pla108_39070</name>
</gene>
<reference evidence="3 4" key="1">
    <citation type="submission" date="2019-02" db="EMBL/GenBank/DDBJ databases">
        <title>Deep-cultivation of Planctomycetes and their phenomic and genomic characterization uncovers novel biology.</title>
        <authorList>
            <person name="Wiegand S."/>
            <person name="Jogler M."/>
            <person name="Boedeker C."/>
            <person name="Pinto D."/>
            <person name="Vollmers J."/>
            <person name="Rivas-Marin E."/>
            <person name="Kohn T."/>
            <person name="Peeters S.H."/>
            <person name="Heuer A."/>
            <person name="Rast P."/>
            <person name="Oberbeckmann S."/>
            <person name="Bunk B."/>
            <person name="Jeske O."/>
            <person name="Meyerdierks A."/>
            <person name="Storesund J.E."/>
            <person name="Kallscheuer N."/>
            <person name="Luecker S."/>
            <person name="Lage O.M."/>
            <person name="Pohl T."/>
            <person name="Merkel B.J."/>
            <person name="Hornburger P."/>
            <person name="Mueller R.-W."/>
            <person name="Bruemmer F."/>
            <person name="Labrenz M."/>
            <person name="Spormann A.M."/>
            <person name="Op Den Camp H."/>
            <person name="Overmann J."/>
            <person name="Amann R."/>
            <person name="Jetten M.S.M."/>
            <person name="Mascher T."/>
            <person name="Medema M.H."/>
            <person name="Devos D.P."/>
            <person name="Kaster A.-K."/>
            <person name="Ovreas L."/>
            <person name="Rohde M."/>
            <person name="Galperin M.Y."/>
            <person name="Jogler C."/>
        </authorList>
    </citation>
    <scope>NUCLEOTIDE SEQUENCE [LARGE SCALE GENOMIC DNA]</scope>
    <source>
        <strain evidence="3 4">Pla108</strain>
    </source>
</reference>
<evidence type="ECO:0000256" key="1">
    <source>
        <dbReference type="SAM" id="MobiDB-lite"/>
    </source>
</evidence>
<keyword evidence="4" id="KW-1185">Reference proteome</keyword>
<feature type="transmembrane region" description="Helical" evidence="2">
    <location>
        <begin position="51"/>
        <end position="76"/>
    </location>
</feature>
<comment type="caution">
    <text evidence="3">The sequence shown here is derived from an EMBL/GenBank/DDBJ whole genome shotgun (WGS) entry which is preliminary data.</text>
</comment>